<feature type="domain" description="STK11-interacting protein C-terminal PH" evidence="10">
    <location>
        <begin position="1193"/>
        <end position="1254"/>
    </location>
</feature>
<dbReference type="InterPro" id="IPR032675">
    <property type="entry name" value="LRR_dom_sf"/>
</dbReference>
<dbReference type="GeneID" id="107262714"/>
<dbReference type="PANTHER" id="PTHR15454">
    <property type="entry name" value="NISCHARIN RELATED"/>
    <property type="match status" value="1"/>
</dbReference>
<name>A0AAJ7BFB7_CEPCN</name>
<feature type="compositionally biased region" description="Basic and acidic residues" evidence="7">
    <location>
        <begin position="889"/>
        <end position="901"/>
    </location>
</feature>
<dbReference type="Gene3D" id="3.80.10.10">
    <property type="entry name" value="Ribonuclease Inhibitor"/>
    <property type="match status" value="2"/>
</dbReference>
<evidence type="ECO:0000256" key="5">
    <source>
        <dbReference type="ARBA" id="ARBA00022614"/>
    </source>
</evidence>
<evidence type="ECO:0000313" key="11">
    <source>
        <dbReference type="Proteomes" id="UP000694920"/>
    </source>
</evidence>
<dbReference type="PANTHER" id="PTHR15454:SF69">
    <property type="entry name" value="SERINE_THREONINE-PROTEIN KINASE 11-INTERACTING PROTEIN"/>
    <property type="match status" value="1"/>
</dbReference>
<evidence type="ECO:0000313" key="12">
    <source>
        <dbReference type="RefSeq" id="XP_015584678.1"/>
    </source>
</evidence>
<keyword evidence="4" id="KW-0963">Cytoplasm</keyword>
<evidence type="ECO:0000259" key="10">
    <source>
        <dbReference type="Pfam" id="PF25624"/>
    </source>
</evidence>
<feature type="domain" description="LKB1 serine/threonine kinase interacting protein 1 N-terminal" evidence="8">
    <location>
        <begin position="16"/>
        <end position="97"/>
    </location>
</feature>
<comment type="subcellular location">
    <subcellularLocation>
        <location evidence="1">Cytoplasm</location>
    </subcellularLocation>
</comment>
<dbReference type="Pfam" id="PF25624">
    <property type="entry name" value="PH_S11IP_C"/>
    <property type="match status" value="1"/>
</dbReference>
<dbReference type="InterPro" id="IPR025875">
    <property type="entry name" value="Leu-rich_rpt_4"/>
</dbReference>
<proteinExistence type="inferred from homology"/>
<keyword evidence="12" id="KW-0418">Kinase</keyword>
<protein>
    <recommendedName>
        <fullName evidence="3">Serine/threonine-protein kinase 11-interacting protein</fullName>
    </recommendedName>
</protein>
<evidence type="ECO:0000256" key="2">
    <source>
        <dbReference type="ARBA" id="ARBA00008771"/>
    </source>
</evidence>
<keyword evidence="11" id="KW-1185">Reference proteome</keyword>
<organism evidence="11 12">
    <name type="scientific">Cephus cinctus</name>
    <name type="common">Wheat stem sawfly</name>
    <dbReference type="NCBI Taxonomy" id="211228"/>
    <lineage>
        <taxon>Eukaryota</taxon>
        <taxon>Metazoa</taxon>
        <taxon>Ecdysozoa</taxon>
        <taxon>Arthropoda</taxon>
        <taxon>Hexapoda</taxon>
        <taxon>Insecta</taxon>
        <taxon>Pterygota</taxon>
        <taxon>Neoptera</taxon>
        <taxon>Endopterygota</taxon>
        <taxon>Hymenoptera</taxon>
        <taxon>Cephoidea</taxon>
        <taxon>Cephidae</taxon>
        <taxon>Cephus</taxon>
    </lineage>
</organism>
<evidence type="ECO:0000256" key="4">
    <source>
        <dbReference type="ARBA" id="ARBA00022490"/>
    </source>
</evidence>
<feature type="region of interest" description="Disordered" evidence="7">
    <location>
        <begin position="889"/>
        <end position="912"/>
    </location>
</feature>
<dbReference type="InterPro" id="IPR001611">
    <property type="entry name" value="Leu-rich_rpt"/>
</dbReference>
<gene>
    <name evidence="12" type="primary">LOC107262714</name>
</gene>
<evidence type="ECO:0000256" key="6">
    <source>
        <dbReference type="ARBA" id="ARBA00022737"/>
    </source>
</evidence>
<comment type="similarity">
    <text evidence="2">Belongs to the STK11IP family.</text>
</comment>
<dbReference type="AlphaFoldDB" id="A0AAJ7BFB7"/>
<accession>A0AAJ7BFB7</accession>
<dbReference type="InterPro" id="IPR057288">
    <property type="entry name" value="PH_PLEKHM2"/>
</dbReference>
<evidence type="ECO:0000256" key="1">
    <source>
        <dbReference type="ARBA" id="ARBA00004496"/>
    </source>
</evidence>
<dbReference type="Pfam" id="PF15904">
    <property type="entry name" value="LIP1"/>
    <property type="match status" value="1"/>
</dbReference>
<feature type="region of interest" description="Disordered" evidence="7">
    <location>
        <begin position="820"/>
        <end position="849"/>
    </location>
</feature>
<dbReference type="GO" id="GO:0016301">
    <property type="term" value="F:kinase activity"/>
    <property type="evidence" value="ECO:0007669"/>
    <property type="project" value="UniProtKB-KW"/>
</dbReference>
<feature type="domain" description="PLEKHM2 PH" evidence="9">
    <location>
        <begin position="968"/>
        <end position="1042"/>
    </location>
</feature>
<evidence type="ECO:0000259" key="9">
    <source>
        <dbReference type="Pfam" id="PF23142"/>
    </source>
</evidence>
<dbReference type="PROSITE" id="PS51450">
    <property type="entry name" value="LRR"/>
    <property type="match status" value="3"/>
</dbReference>
<keyword evidence="6" id="KW-0677">Repeat</keyword>
<dbReference type="InterPro" id="IPR057676">
    <property type="entry name" value="PH_S11IP_C"/>
</dbReference>
<evidence type="ECO:0000256" key="7">
    <source>
        <dbReference type="SAM" id="MobiDB-lite"/>
    </source>
</evidence>
<keyword evidence="12" id="KW-0808">Transferase</keyword>
<dbReference type="Proteomes" id="UP000694920">
    <property type="component" value="Unplaced"/>
</dbReference>
<dbReference type="GO" id="GO:0005737">
    <property type="term" value="C:cytoplasm"/>
    <property type="evidence" value="ECO:0007669"/>
    <property type="project" value="UniProtKB-SubCell"/>
</dbReference>
<dbReference type="InterPro" id="IPR031782">
    <property type="entry name" value="LIP1_N"/>
</dbReference>
<reference evidence="12" key="1">
    <citation type="submission" date="2025-08" db="UniProtKB">
        <authorList>
            <consortium name="RefSeq"/>
        </authorList>
    </citation>
    <scope>IDENTIFICATION</scope>
</reference>
<dbReference type="Pfam" id="PF23142">
    <property type="entry name" value="PH_PLEKHM2"/>
    <property type="match status" value="1"/>
</dbReference>
<dbReference type="RefSeq" id="XP_015584678.1">
    <property type="nucleotide sequence ID" value="XM_015729192.2"/>
</dbReference>
<dbReference type="SUPFAM" id="SSF52075">
    <property type="entry name" value="Outer arm dynein light chain 1"/>
    <property type="match status" value="1"/>
</dbReference>
<sequence length="1263" mass="140715">MSAMSYNPQSMPSMQEISDLARLLRQNGDKVLSATSKLSLSTTLLNDLNEAFSLIVDESEDLECSFQVCNSSKIDIFRDLKFLHDFVQKTIGLKVTHNSNDAKVSIDIRKFRHLKYLELHKVCIELVRGIQGIRGQLESVVCAGGRGVGSIGRLLAACGGDAGVGFVWASLQHLALPYNALARLDKSLELAPWLQTLDLSHNLISTATELNCLPSLKNINLGFNKLEAVPIFNKASFQTLQILILKNNYIDNLNGLHGLECLTELDLSYNCLTEHSVLWPLETMSALLWVALDGNPLSYHPRHRILTIRRLHPSLSDRKFVLDNLPFSKSERQLVSQNRMFAIRSVRSVSRDDLASLSGSVTSDVTSASVETSIINASMTESQSSELMKSVEKSVMRSRRKRNVKEAVIAEFKTIESSTPISSIETLTDHLEIKKQILALREKFGENDWLTSHAGTFVQDIMGLERSPRPMLTSTFPKTPASTPVNASAFVSPTHLSDSLNLLNSPTPKDLIGDTFGSGDNQFSEHKVNDVSNNKENNNDSEIQEDSNRDETIDEIPDISPKEVENNYDPEEEIGDLYLVQKKKNTHEREELFLVINPDYIKERDSMTREVKQRWAMNTVLSCDMGGGQETSVDIVFDTTRKDRQNRTYYLELEDAKKIVQTLGETIRLRPIMLKVFQCIKCSTHFSQDDDNCLITITSSNKAPKCPTCQSTLVIQTDELTTPDARSAENFEGKIKAGQQKDQSLNVPAATDLQHSESHSSIGETEGGAISVTTSPVHFDSHFQAQVCCSATSLDESRESTPSASTVAKKYESDIEVLSNPSQSSIEVLDEGSKANVTPSRKRSSEERRIAVAPSLLTIPDTAPIMTGLTESSSSGSLTDSVCTAYENKTNKQVETSEKSQSKSNNEAELSDTIVTEKDTVITPVSNLTSMLGGLLQSMKIGTNKCSPPKEEEEPEFLRNGVQYSYTDFSSVDHRVKLHIILNVFEHEYEDIVLVLRAEILMKNMAGSFPGCLVMSTSKIYVLRITGPEGENPQRWLQKEVAWTVDRLRSFAPLPFKQGVLVELEQPMKLGEESSNTTLLCVLQDFQRTSNLLFYLNDLRLLDSCEVEFSVPEHCSSLMHNLIKSSKHYRENDSIRLLAMFSFATLRFENRNVKLKMSGLVITSSALVIIEDKMHWLMPGNPEIPAIMTEQHMSNLIEVTHEGTSLTLSFLDEVAMAEETWILEFVSNGAAEAVISSIQSPWEALFSVPLQVTTKTTEENVKA</sequence>
<keyword evidence="5" id="KW-0433">Leucine-rich repeat</keyword>
<dbReference type="Pfam" id="PF12799">
    <property type="entry name" value="LRR_4"/>
    <property type="match status" value="1"/>
</dbReference>
<dbReference type="KEGG" id="ccin:107262714"/>
<evidence type="ECO:0000256" key="3">
    <source>
        <dbReference type="ARBA" id="ARBA00020683"/>
    </source>
</evidence>
<evidence type="ECO:0000259" key="8">
    <source>
        <dbReference type="Pfam" id="PF15904"/>
    </source>
</evidence>
<feature type="region of interest" description="Disordered" evidence="7">
    <location>
        <begin position="511"/>
        <end position="570"/>
    </location>
</feature>